<evidence type="ECO:0000313" key="8">
    <source>
        <dbReference type="EMBL" id="OHT46810.1"/>
    </source>
</evidence>
<keyword evidence="11" id="KW-1185">Reference proteome</keyword>
<accession>A0A1S1JAK2</accession>
<comment type="similarity">
    <text evidence="1">Belongs to the sigma-70 factor family. ECF subfamily.</text>
</comment>
<sequence length="193" mass="23169">MNEDLKHFKQLFNELYQPLCNHAYKYLQDRDESEDVVQELMIKIWETRKDLLSEKSLKYYLYIAVKNRCISILRKKIYMFDVDEMSADIAEEIPETKPLTDANQLIEDAFKGISPKCLEIFKLSRLEKLSYKQIAEKLEISVKTVENQMGKAIKHIREFVKQHPNLIIFFKIWYFSYYIVGVLKEFVFYLKEV</sequence>
<dbReference type="Proteomes" id="UP000198319">
    <property type="component" value="Unassembled WGS sequence"/>
</dbReference>
<proteinExistence type="inferred from homology"/>
<keyword evidence="3" id="KW-0731">Sigma factor</keyword>
<dbReference type="InterPro" id="IPR013249">
    <property type="entry name" value="RNA_pol_sigma70_r4_t2"/>
</dbReference>
<evidence type="ECO:0000256" key="1">
    <source>
        <dbReference type="ARBA" id="ARBA00010641"/>
    </source>
</evidence>
<dbReference type="NCBIfam" id="TIGR02937">
    <property type="entry name" value="sigma70-ECF"/>
    <property type="match status" value="1"/>
</dbReference>
<evidence type="ECO:0000256" key="5">
    <source>
        <dbReference type="SAM" id="Phobius"/>
    </source>
</evidence>
<dbReference type="InterPro" id="IPR014284">
    <property type="entry name" value="RNA_pol_sigma-70_dom"/>
</dbReference>
<feature type="domain" description="RNA polymerase sigma-70 region 2" evidence="6">
    <location>
        <begin position="11"/>
        <end position="76"/>
    </location>
</feature>
<dbReference type="SUPFAM" id="SSF88659">
    <property type="entry name" value="Sigma3 and sigma4 domains of RNA polymerase sigma factors"/>
    <property type="match status" value="1"/>
</dbReference>
<dbReference type="Pfam" id="PF04542">
    <property type="entry name" value="Sigma70_r2"/>
    <property type="match status" value="1"/>
</dbReference>
<dbReference type="NCBIfam" id="TIGR02985">
    <property type="entry name" value="Sig70_bacteroi1"/>
    <property type="match status" value="1"/>
</dbReference>
<dbReference type="Gene3D" id="1.10.10.10">
    <property type="entry name" value="Winged helix-like DNA-binding domain superfamily/Winged helix DNA-binding domain"/>
    <property type="match status" value="1"/>
</dbReference>
<keyword evidence="4" id="KW-0804">Transcription</keyword>
<dbReference type="RefSeq" id="WP_070906456.1">
    <property type="nucleotide sequence ID" value="NZ_JASTTY010000012.1"/>
</dbReference>
<keyword evidence="2" id="KW-0805">Transcription regulation</keyword>
<reference evidence="9 11" key="3">
    <citation type="submission" date="2016-11" db="EMBL/GenBank/DDBJ databases">
        <title>Whole genomes of Flavobacteriaceae.</title>
        <authorList>
            <person name="Stine C."/>
            <person name="Li C."/>
            <person name="Tadesse D."/>
        </authorList>
    </citation>
    <scope>NUCLEOTIDE SEQUENCE [LARGE SCALE GENOMIC DNA]</scope>
    <source>
        <strain evidence="9 11">ATCC BAA-2541</strain>
    </source>
</reference>
<dbReference type="PANTHER" id="PTHR43133:SF46">
    <property type="entry name" value="RNA POLYMERASE SIGMA-70 FACTOR ECF SUBFAMILY"/>
    <property type="match status" value="1"/>
</dbReference>
<keyword evidence="5" id="KW-0472">Membrane</keyword>
<dbReference type="Proteomes" id="UP000180252">
    <property type="component" value="Unassembled WGS sequence"/>
</dbReference>
<dbReference type="GO" id="GO:0016987">
    <property type="term" value="F:sigma factor activity"/>
    <property type="evidence" value="ECO:0007669"/>
    <property type="project" value="UniProtKB-KW"/>
</dbReference>
<dbReference type="InterPro" id="IPR014327">
    <property type="entry name" value="RNA_pol_sigma70_bacteroid"/>
</dbReference>
<evidence type="ECO:0000313" key="9">
    <source>
        <dbReference type="EMBL" id="OXB21118.1"/>
    </source>
</evidence>
<dbReference type="GO" id="GO:0006352">
    <property type="term" value="P:DNA-templated transcription initiation"/>
    <property type="evidence" value="ECO:0007669"/>
    <property type="project" value="InterPro"/>
</dbReference>
<evidence type="ECO:0000256" key="3">
    <source>
        <dbReference type="ARBA" id="ARBA00023082"/>
    </source>
</evidence>
<dbReference type="InterPro" id="IPR036388">
    <property type="entry name" value="WH-like_DNA-bd_sf"/>
</dbReference>
<dbReference type="Pfam" id="PF08281">
    <property type="entry name" value="Sigma70_r4_2"/>
    <property type="match status" value="1"/>
</dbReference>
<dbReference type="Gene3D" id="1.10.1740.10">
    <property type="match status" value="1"/>
</dbReference>
<reference evidence="10" key="1">
    <citation type="submission" date="2016-09" db="EMBL/GenBank/DDBJ databases">
        <authorList>
            <person name="Chen S."/>
            <person name="Walker E."/>
        </authorList>
    </citation>
    <scope>NUCLEOTIDE SEQUENCE [LARGE SCALE GENOMIC DNA]</scope>
    <source>
        <strain evidence="10">MSU</strain>
    </source>
</reference>
<feature type="transmembrane region" description="Helical" evidence="5">
    <location>
        <begin position="166"/>
        <end position="190"/>
    </location>
</feature>
<dbReference type="OrthoDB" id="1100095at2"/>
<evidence type="ECO:0000259" key="6">
    <source>
        <dbReference type="Pfam" id="PF04542"/>
    </source>
</evidence>
<evidence type="ECO:0000313" key="10">
    <source>
        <dbReference type="Proteomes" id="UP000180252"/>
    </source>
</evidence>
<evidence type="ECO:0000256" key="2">
    <source>
        <dbReference type="ARBA" id="ARBA00023015"/>
    </source>
</evidence>
<evidence type="ECO:0000259" key="7">
    <source>
        <dbReference type="Pfam" id="PF08281"/>
    </source>
</evidence>
<dbReference type="InterPro" id="IPR039425">
    <property type="entry name" value="RNA_pol_sigma-70-like"/>
</dbReference>
<evidence type="ECO:0008006" key="12">
    <source>
        <dbReference type="Google" id="ProtNLM"/>
    </source>
</evidence>
<dbReference type="InterPro" id="IPR013324">
    <property type="entry name" value="RNA_pol_sigma_r3/r4-like"/>
</dbReference>
<dbReference type="AlphaFoldDB" id="A0A1S1JAK2"/>
<dbReference type="InterPro" id="IPR007627">
    <property type="entry name" value="RNA_pol_sigma70_r2"/>
</dbReference>
<dbReference type="GO" id="GO:0003677">
    <property type="term" value="F:DNA binding"/>
    <property type="evidence" value="ECO:0007669"/>
    <property type="project" value="InterPro"/>
</dbReference>
<reference evidence="8" key="2">
    <citation type="submission" date="2016-09" db="EMBL/GenBank/DDBJ databases">
        <authorList>
            <person name="Capua I."/>
            <person name="De Benedictis P."/>
            <person name="Joannis T."/>
            <person name="Lombin L.H."/>
            <person name="Cattoli G."/>
        </authorList>
    </citation>
    <scope>NUCLEOTIDE SEQUENCE [LARGE SCALE GENOMIC DNA]</scope>
    <source>
        <strain evidence="8">MSU</strain>
    </source>
</reference>
<dbReference type="PANTHER" id="PTHR43133">
    <property type="entry name" value="RNA POLYMERASE ECF-TYPE SIGMA FACTO"/>
    <property type="match status" value="1"/>
</dbReference>
<keyword evidence="5" id="KW-0812">Transmembrane</keyword>
<comment type="caution">
    <text evidence="8">The sequence shown here is derived from an EMBL/GenBank/DDBJ whole genome shotgun (WGS) entry which is preliminary data.</text>
</comment>
<organism evidence="8 10">
    <name type="scientific">Flavobacterium tructae</name>
    <dbReference type="NCBI Taxonomy" id="1114873"/>
    <lineage>
        <taxon>Bacteria</taxon>
        <taxon>Pseudomonadati</taxon>
        <taxon>Bacteroidota</taxon>
        <taxon>Flavobacteriia</taxon>
        <taxon>Flavobacteriales</taxon>
        <taxon>Flavobacteriaceae</taxon>
        <taxon>Flavobacterium</taxon>
    </lineage>
</organism>
<dbReference type="SUPFAM" id="SSF88946">
    <property type="entry name" value="Sigma2 domain of RNA polymerase sigma factors"/>
    <property type="match status" value="1"/>
</dbReference>
<gene>
    <name evidence="9" type="ORF">B0A71_05895</name>
    <name evidence="8" type="ORF">BHE19_04715</name>
</gene>
<dbReference type="EMBL" id="MUHG01000005">
    <property type="protein sequence ID" value="OXB21118.1"/>
    <property type="molecule type" value="Genomic_DNA"/>
</dbReference>
<name>A0A1S1JAK2_9FLAO</name>
<dbReference type="EMBL" id="MIKE01000011">
    <property type="protein sequence ID" value="OHT46810.1"/>
    <property type="molecule type" value="Genomic_DNA"/>
</dbReference>
<dbReference type="InterPro" id="IPR013325">
    <property type="entry name" value="RNA_pol_sigma_r2"/>
</dbReference>
<evidence type="ECO:0000256" key="4">
    <source>
        <dbReference type="ARBA" id="ARBA00023163"/>
    </source>
</evidence>
<evidence type="ECO:0000313" key="11">
    <source>
        <dbReference type="Proteomes" id="UP000198319"/>
    </source>
</evidence>
<dbReference type="STRING" id="1278819.BHE19_04715"/>
<keyword evidence="5" id="KW-1133">Transmembrane helix</keyword>
<feature type="domain" description="RNA polymerase sigma factor 70 region 4 type 2" evidence="7">
    <location>
        <begin position="105"/>
        <end position="156"/>
    </location>
</feature>
<protein>
    <recommendedName>
        <fullName evidence="12">RNA polymerase sigma-70 factor</fullName>
    </recommendedName>
</protein>